<name>A0AAV4NGB5_9ARAC</name>
<reference evidence="12 13" key="1">
    <citation type="submission" date="2021-06" db="EMBL/GenBank/DDBJ databases">
        <title>Caerostris darwini draft genome.</title>
        <authorList>
            <person name="Kono N."/>
            <person name="Arakawa K."/>
        </authorList>
    </citation>
    <scope>NUCLEOTIDE SEQUENCE [LARGE SCALE GENOMIC DNA]</scope>
</reference>
<dbReference type="PANTHER" id="PTHR31981:SF1">
    <property type="entry name" value="GLYCOSYLATED LYSOSOMAL MEMBRANE PROTEIN"/>
    <property type="match status" value="1"/>
</dbReference>
<comment type="subcellular location">
    <subcellularLocation>
        <location evidence="9">Lysosome membrane</location>
        <topology evidence="9">Single-pass type I membrane protein</topology>
        <orientation evidence="9">Lumenal side</orientation>
    </subcellularLocation>
</comment>
<sequence>MFVLKFIRILSFSFITLLSVLIVSVYGTKRHINCVRHSSESEKGIFNLAYIRADGSEDTIHYLWSTYNLPSVIIARTTSDTKVNLDIDKLKTFEKGAITFSRSPLASIGLTISELWQLSYQTDMADIKKPSNVESLDLLNFQWSNMTNETLSCSDTSAFINLQAYGDNPVFSNNGLFELQFSVLGNKQAAQDFPHLIYTGNSTQIKVALNNLYLKNSTRIRYGLEIHMFSPLMQSCPMLDCKAVTTTLVSDEFSPGIFSDVDILSPCSQEDSEKGSFLTWRPVAYTSKEPSVANSSDAKLTSDCSFTDISRVESIAGLFYNDQKNTAVNIFNVTFGTKGDGFYPKTEYVTWSLMLGTGLSVHTKLSITAIVFISVGMAALLFFSVVAGIYYAAQYFRKKPDLLLPESSVN</sequence>
<evidence type="ECO:0000256" key="10">
    <source>
        <dbReference type="ARBA" id="ARBA00044960"/>
    </source>
</evidence>
<evidence type="ECO:0000256" key="2">
    <source>
        <dbReference type="ARBA" id="ARBA00022692"/>
    </source>
</evidence>
<evidence type="ECO:0000256" key="3">
    <source>
        <dbReference type="ARBA" id="ARBA00022729"/>
    </source>
</evidence>
<keyword evidence="13" id="KW-1185">Reference proteome</keyword>
<evidence type="ECO:0000256" key="1">
    <source>
        <dbReference type="ARBA" id="ARBA00010599"/>
    </source>
</evidence>
<evidence type="ECO:0000256" key="6">
    <source>
        <dbReference type="ARBA" id="ARBA00023180"/>
    </source>
</evidence>
<proteinExistence type="inferred from homology"/>
<comment type="similarity">
    <text evidence="1">Belongs to the GLMP family.</text>
</comment>
<protein>
    <submittedName>
        <fullName evidence="12">Lysosomal protein NCU-G1</fullName>
    </submittedName>
</protein>
<keyword evidence="5 11" id="KW-0472">Membrane</keyword>
<comment type="function">
    <text evidence="8">Required to protect lysosomal transporter MFSD1 from lysosomal proteolysis and for MFSD1 lysosomal localization.</text>
</comment>
<evidence type="ECO:0000256" key="4">
    <source>
        <dbReference type="ARBA" id="ARBA00022989"/>
    </source>
</evidence>
<evidence type="ECO:0000313" key="12">
    <source>
        <dbReference type="EMBL" id="GIX82484.1"/>
    </source>
</evidence>
<dbReference type="Proteomes" id="UP001054837">
    <property type="component" value="Unassembled WGS sequence"/>
</dbReference>
<dbReference type="EMBL" id="BPLQ01001519">
    <property type="protein sequence ID" value="GIX82484.1"/>
    <property type="molecule type" value="Genomic_DNA"/>
</dbReference>
<gene>
    <name evidence="12" type="primary">X975_22909</name>
    <name evidence="12" type="ORF">CDAR_122181</name>
</gene>
<dbReference type="Pfam" id="PF15065">
    <property type="entry name" value="NCU-G1"/>
    <property type="match status" value="1"/>
</dbReference>
<keyword evidence="6" id="KW-0325">Glycoprotein</keyword>
<evidence type="ECO:0000256" key="7">
    <source>
        <dbReference type="ARBA" id="ARBA00023228"/>
    </source>
</evidence>
<dbReference type="AlphaFoldDB" id="A0AAV4NGB5"/>
<evidence type="ECO:0000256" key="9">
    <source>
        <dbReference type="ARBA" id="ARBA00024189"/>
    </source>
</evidence>
<organism evidence="12 13">
    <name type="scientific">Caerostris darwini</name>
    <dbReference type="NCBI Taxonomy" id="1538125"/>
    <lineage>
        <taxon>Eukaryota</taxon>
        <taxon>Metazoa</taxon>
        <taxon>Ecdysozoa</taxon>
        <taxon>Arthropoda</taxon>
        <taxon>Chelicerata</taxon>
        <taxon>Arachnida</taxon>
        <taxon>Araneae</taxon>
        <taxon>Araneomorphae</taxon>
        <taxon>Entelegynae</taxon>
        <taxon>Araneoidea</taxon>
        <taxon>Araneidae</taxon>
        <taxon>Caerostris</taxon>
    </lineage>
</organism>
<dbReference type="GO" id="GO:0005765">
    <property type="term" value="C:lysosomal membrane"/>
    <property type="evidence" value="ECO:0007669"/>
    <property type="project" value="UniProtKB-SubCell"/>
</dbReference>
<evidence type="ECO:0000313" key="13">
    <source>
        <dbReference type="Proteomes" id="UP001054837"/>
    </source>
</evidence>
<dbReference type="InterPro" id="IPR029382">
    <property type="entry name" value="NCU-G1"/>
</dbReference>
<evidence type="ECO:0000256" key="11">
    <source>
        <dbReference type="SAM" id="Phobius"/>
    </source>
</evidence>
<dbReference type="PANTHER" id="PTHR31981">
    <property type="entry name" value="GLYCOSYLATED LYSOSOMAL MEMBRANE PROTEIN"/>
    <property type="match status" value="1"/>
</dbReference>
<comment type="subunit">
    <text evidence="10">Interacts (via lumenal domain) with lysosomal protein MFSD1; the interaction starts while both proteins are still in the endoplasmic reticulum and is required for stabilization of MFSD1 in lysosomes but has no direct effect on its targeting to lysosomes or transporter activity.</text>
</comment>
<evidence type="ECO:0000256" key="5">
    <source>
        <dbReference type="ARBA" id="ARBA00023136"/>
    </source>
</evidence>
<evidence type="ECO:0000256" key="8">
    <source>
        <dbReference type="ARBA" id="ARBA00024176"/>
    </source>
</evidence>
<feature type="transmembrane region" description="Helical" evidence="11">
    <location>
        <begin position="369"/>
        <end position="393"/>
    </location>
</feature>
<keyword evidence="4 11" id="KW-1133">Transmembrane helix</keyword>
<keyword evidence="7" id="KW-0458">Lysosome</keyword>
<accession>A0AAV4NGB5</accession>
<keyword evidence="3" id="KW-0732">Signal</keyword>
<comment type="caution">
    <text evidence="12">The sequence shown here is derived from an EMBL/GenBank/DDBJ whole genome shotgun (WGS) entry which is preliminary data.</text>
</comment>
<keyword evidence="2 11" id="KW-0812">Transmembrane</keyword>